<dbReference type="PANTHER" id="PTHR21600:SF40">
    <property type="entry name" value="PSEUDOURIDYLATE SYNTHASE RPUSD2"/>
    <property type="match status" value="1"/>
</dbReference>
<name>A0A875S287_EENNA</name>
<dbReference type="InterPro" id="IPR006224">
    <property type="entry name" value="PsdUridine_synth_RluA-like_CS"/>
</dbReference>
<dbReference type="Gene3D" id="3.30.2350.10">
    <property type="entry name" value="Pseudouridine synthase"/>
    <property type="match status" value="1"/>
</dbReference>
<evidence type="ECO:0000259" key="1">
    <source>
        <dbReference type="Pfam" id="PF00849"/>
    </source>
</evidence>
<dbReference type="InterPro" id="IPR050188">
    <property type="entry name" value="RluA_PseudoU_synthase"/>
</dbReference>
<gene>
    <name evidence="2" type="ORF">FOA43_002811</name>
</gene>
<dbReference type="GO" id="GO:0009982">
    <property type="term" value="F:pseudouridine synthase activity"/>
    <property type="evidence" value="ECO:0007669"/>
    <property type="project" value="InterPro"/>
</dbReference>
<dbReference type="InterPro" id="IPR020103">
    <property type="entry name" value="PsdUridine_synth_cat_dom_sf"/>
</dbReference>
<dbReference type="SUPFAM" id="SSF55120">
    <property type="entry name" value="Pseudouridine synthase"/>
    <property type="match status" value="1"/>
</dbReference>
<organism evidence="2 3">
    <name type="scientific">Eeniella nana</name>
    <name type="common">Yeast</name>
    <name type="synonym">Brettanomyces nanus</name>
    <dbReference type="NCBI Taxonomy" id="13502"/>
    <lineage>
        <taxon>Eukaryota</taxon>
        <taxon>Fungi</taxon>
        <taxon>Dikarya</taxon>
        <taxon>Ascomycota</taxon>
        <taxon>Saccharomycotina</taxon>
        <taxon>Pichiomycetes</taxon>
        <taxon>Pichiales</taxon>
        <taxon>Pichiaceae</taxon>
        <taxon>Brettanomyces</taxon>
    </lineage>
</organism>
<dbReference type="InterPro" id="IPR006145">
    <property type="entry name" value="PsdUridine_synth_RsuA/RluA"/>
</dbReference>
<dbReference type="Pfam" id="PF00849">
    <property type="entry name" value="PseudoU_synth_2"/>
    <property type="match status" value="1"/>
</dbReference>
<evidence type="ECO:0000313" key="3">
    <source>
        <dbReference type="Proteomes" id="UP000662931"/>
    </source>
</evidence>
<feature type="domain" description="Pseudouridine synthase RsuA/RluA-like" evidence="1">
    <location>
        <begin position="92"/>
        <end position="235"/>
    </location>
</feature>
<evidence type="ECO:0000313" key="2">
    <source>
        <dbReference type="EMBL" id="QPG75456.1"/>
    </source>
</evidence>
<dbReference type="EMBL" id="CP064814">
    <property type="protein sequence ID" value="QPG75456.1"/>
    <property type="molecule type" value="Genomic_DNA"/>
</dbReference>
<dbReference type="PANTHER" id="PTHR21600">
    <property type="entry name" value="MITOCHONDRIAL RNA PSEUDOURIDINE SYNTHASE"/>
    <property type="match status" value="1"/>
</dbReference>
<proteinExistence type="predicted"/>
<dbReference type="OrthoDB" id="424794at2759"/>
<dbReference type="PROSITE" id="PS01129">
    <property type="entry name" value="PSI_RLU"/>
    <property type="match status" value="1"/>
</dbReference>
<dbReference type="KEGG" id="bnn:FOA43_002811"/>
<sequence>MVIWFGRSCYDVYRSEFRNMPPEHHYAKIMQHKMKLVKNPNSRTNFTVYEGSQLLELIKIGPGDKIVHYEHVHEPPVLNTLPQCIYEDESCYVVDKPAGVPVHPVKNYFYNTVMSLIYNERPDLEPLYPVHRLDKVTSGVLMFCKDQTTVSLFKQMMRNKSVAKTYLARVSGVFPERTQCDDPIVYIYGARKEVKQFEPAKTVFAKLFYDSITDESVIECHPISGFPHQIRIHLRNLGFPIIQDYLYRDKYTEVFRQRSEVTSEYLDSLYMRSMKQRQSMESMENCKCPECQTTLYKDPSPQSLAIKLHSLRYSLWNEDTNKQWKFETQIPSWAKPSH</sequence>
<dbReference type="GeneID" id="62196212"/>
<dbReference type="RefSeq" id="XP_038779021.1">
    <property type="nucleotide sequence ID" value="XM_038923093.1"/>
</dbReference>
<dbReference type="GO" id="GO:0003723">
    <property type="term" value="F:RNA binding"/>
    <property type="evidence" value="ECO:0007669"/>
    <property type="project" value="InterPro"/>
</dbReference>
<dbReference type="AlphaFoldDB" id="A0A875S287"/>
<reference evidence="2" key="1">
    <citation type="submission" date="2020-10" db="EMBL/GenBank/DDBJ databases">
        <authorList>
            <person name="Roach M.J.R."/>
        </authorList>
    </citation>
    <scope>NUCLEOTIDE SEQUENCE</scope>
    <source>
        <strain evidence="2">CBS 1945</strain>
    </source>
</reference>
<accession>A0A875S287</accession>
<dbReference type="GO" id="GO:0000455">
    <property type="term" value="P:enzyme-directed rRNA pseudouridine synthesis"/>
    <property type="evidence" value="ECO:0007669"/>
    <property type="project" value="TreeGrafter"/>
</dbReference>
<protein>
    <recommendedName>
        <fullName evidence="1">Pseudouridine synthase RsuA/RluA-like domain-containing protein</fullName>
    </recommendedName>
</protein>
<dbReference type="Proteomes" id="UP000662931">
    <property type="component" value="Chromosome 3"/>
</dbReference>
<keyword evidence="3" id="KW-1185">Reference proteome</keyword>